<evidence type="ECO:0000313" key="3">
    <source>
        <dbReference type="Proteomes" id="UP000676565"/>
    </source>
</evidence>
<feature type="compositionally biased region" description="Basic and acidic residues" evidence="1">
    <location>
        <begin position="112"/>
        <end position="124"/>
    </location>
</feature>
<dbReference type="EMBL" id="JAGKQQ010000001">
    <property type="protein sequence ID" value="MBP3956772.1"/>
    <property type="molecule type" value="Genomic_DNA"/>
</dbReference>
<feature type="compositionally biased region" description="Basic and acidic residues" evidence="1">
    <location>
        <begin position="136"/>
        <end position="151"/>
    </location>
</feature>
<feature type="region of interest" description="Disordered" evidence="1">
    <location>
        <begin position="112"/>
        <end position="166"/>
    </location>
</feature>
<evidence type="ECO:0000313" key="2">
    <source>
        <dbReference type="EMBL" id="MBP3956772.1"/>
    </source>
</evidence>
<reference evidence="2 3" key="1">
    <citation type="submission" date="2021-04" db="EMBL/GenBank/DDBJ databases">
        <authorList>
            <person name="Ivanova A."/>
        </authorList>
    </citation>
    <scope>NUCLEOTIDE SEQUENCE [LARGE SCALE GENOMIC DNA]</scope>
    <source>
        <strain evidence="2 3">G18</strain>
    </source>
</reference>
<feature type="region of interest" description="Disordered" evidence="1">
    <location>
        <begin position="1"/>
        <end position="21"/>
    </location>
</feature>
<accession>A0ABS5BTL4</accession>
<gene>
    <name evidence="2" type="ORF">J8F10_15980</name>
</gene>
<sequence>MIEENGAGSSRRKSAVGVGRPRLAEYDPSKAALVKVHIVPGERGEQTVPCIRLSELEVIAAPRDDSEVTVIARSFLQLVRTQDGAAGGYVRVRREELVSILENLIEVAEARTDPELKEGHEAKASDTTSPAKPVKPYKDPEREPKHEDEVGNRGTENPEPSRRMSRAEAEVFEVTFELSRLEPAVLRRVVCLDKVRRLFPAPR</sequence>
<name>A0ABS5BTL4_9BACT</name>
<dbReference type="Proteomes" id="UP000676565">
    <property type="component" value="Unassembled WGS sequence"/>
</dbReference>
<protein>
    <submittedName>
        <fullName evidence="2">Uncharacterized protein</fullName>
    </submittedName>
</protein>
<evidence type="ECO:0000256" key="1">
    <source>
        <dbReference type="SAM" id="MobiDB-lite"/>
    </source>
</evidence>
<proteinExistence type="predicted"/>
<organism evidence="2 3">
    <name type="scientific">Gemmata palustris</name>
    <dbReference type="NCBI Taxonomy" id="2822762"/>
    <lineage>
        <taxon>Bacteria</taxon>
        <taxon>Pseudomonadati</taxon>
        <taxon>Planctomycetota</taxon>
        <taxon>Planctomycetia</taxon>
        <taxon>Gemmatales</taxon>
        <taxon>Gemmataceae</taxon>
        <taxon>Gemmata</taxon>
    </lineage>
</organism>
<comment type="caution">
    <text evidence="2">The sequence shown here is derived from an EMBL/GenBank/DDBJ whole genome shotgun (WGS) entry which is preliminary data.</text>
</comment>
<keyword evidence="3" id="KW-1185">Reference proteome</keyword>
<dbReference type="RefSeq" id="WP_210655203.1">
    <property type="nucleotide sequence ID" value="NZ_JAGKQQ010000001.1"/>
</dbReference>